<evidence type="ECO:0000259" key="2">
    <source>
        <dbReference type="Pfam" id="PF06110"/>
    </source>
</evidence>
<dbReference type="SUPFAM" id="SSF52833">
    <property type="entry name" value="Thioredoxin-like"/>
    <property type="match status" value="1"/>
</dbReference>
<dbReference type="GO" id="GO:0047134">
    <property type="term" value="F:protein-disulfide reductase [NAD(P)H] activity"/>
    <property type="evidence" value="ECO:0007669"/>
    <property type="project" value="InterPro"/>
</dbReference>
<evidence type="ECO:0000313" key="4">
    <source>
        <dbReference type="Proteomes" id="UP001365542"/>
    </source>
</evidence>
<dbReference type="InterPro" id="IPR036249">
    <property type="entry name" value="Thioredoxin-like_sf"/>
</dbReference>
<dbReference type="PANTHER" id="PTHR12452">
    <property type="entry name" value="42-9-9 PROTEIN-RELATED"/>
    <property type="match status" value="1"/>
</dbReference>
<dbReference type="Proteomes" id="UP001365542">
    <property type="component" value="Unassembled WGS sequence"/>
</dbReference>
<name>A0AAV9WTH0_9PEZI</name>
<dbReference type="Gene3D" id="3.40.30.10">
    <property type="entry name" value="Glutaredoxin"/>
    <property type="match status" value="1"/>
</dbReference>
<feature type="domain" description="Thioredoxin" evidence="2">
    <location>
        <begin position="30"/>
        <end position="108"/>
    </location>
</feature>
<reference evidence="3 4" key="1">
    <citation type="submission" date="2019-10" db="EMBL/GenBank/DDBJ databases">
        <authorList>
            <person name="Palmer J.M."/>
        </authorList>
    </citation>
    <scope>NUCLEOTIDE SEQUENCE [LARGE SCALE GENOMIC DNA]</scope>
    <source>
        <strain evidence="3 4">TWF694</strain>
    </source>
</reference>
<organism evidence="3 4">
    <name type="scientific">Orbilia ellipsospora</name>
    <dbReference type="NCBI Taxonomy" id="2528407"/>
    <lineage>
        <taxon>Eukaryota</taxon>
        <taxon>Fungi</taxon>
        <taxon>Dikarya</taxon>
        <taxon>Ascomycota</taxon>
        <taxon>Pezizomycotina</taxon>
        <taxon>Orbiliomycetes</taxon>
        <taxon>Orbiliales</taxon>
        <taxon>Orbiliaceae</taxon>
        <taxon>Orbilia</taxon>
    </lineage>
</organism>
<evidence type="ECO:0000313" key="3">
    <source>
        <dbReference type="EMBL" id="KAK6525418.1"/>
    </source>
</evidence>
<accession>A0AAV9WTH0</accession>
<protein>
    <recommendedName>
        <fullName evidence="2">Thioredoxin domain-containing protein</fullName>
    </recommendedName>
</protein>
<dbReference type="Pfam" id="PF06110">
    <property type="entry name" value="TXD17-like_Trx"/>
    <property type="match status" value="1"/>
</dbReference>
<evidence type="ECO:0000256" key="1">
    <source>
        <dbReference type="ARBA" id="ARBA00008987"/>
    </source>
</evidence>
<sequence>MINEPSTAGLDLQDPTASLETYLSTPALNGAPLFILFVASKDVTTGAPWCPDVRAALPVVTEFFENHGTTLNFLKVEVGDKLAWKEKENVFRTRWGLTAIPTLGKYAMLDLGGEKVVAVGNLVENECLDVEKLTNLVEGSVYNL</sequence>
<dbReference type="InterPro" id="IPR010357">
    <property type="entry name" value="TXNDC17_dom"/>
</dbReference>
<gene>
    <name evidence="3" type="ORF">TWF694_005557</name>
</gene>
<dbReference type="InterPro" id="IPR045108">
    <property type="entry name" value="TXNDC17-like"/>
</dbReference>
<dbReference type="EMBL" id="JAVHJO010000017">
    <property type="protein sequence ID" value="KAK6525418.1"/>
    <property type="molecule type" value="Genomic_DNA"/>
</dbReference>
<comment type="caution">
    <text evidence="3">The sequence shown here is derived from an EMBL/GenBank/DDBJ whole genome shotgun (WGS) entry which is preliminary data.</text>
</comment>
<dbReference type="AlphaFoldDB" id="A0AAV9WTH0"/>
<proteinExistence type="inferred from homology"/>
<keyword evidence="4" id="KW-1185">Reference proteome</keyword>
<dbReference type="GO" id="GO:0005829">
    <property type="term" value="C:cytosol"/>
    <property type="evidence" value="ECO:0007669"/>
    <property type="project" value="TreeGrafter"/>
</dbReference>
<comment type="similarity">
    <text evidence="1">Belongs to the thioredoxin family.</text>
</comment>
<dbReference type="PANTHER" id="PTHR12452:SF0">
    <property type="entry name" value="THIOREDOXIN DOMAIN-CONTAINING PROTEIN 17"/>
    <property type="match status" value="1"/>
</dbReference>